<protein>
    <recommendedName>
        <fullName evidence="6">Translocation and assembly module TamB C-terminal domain-containing protein</fullName>
    </recommendedName>
</protein>
<evidence type="ECO:0000256" key="5">
    <source>
        <dbReference type="SAM" id="Phobius"/>
    </source>
</evidence>
<keyword evidence="2 5" id="KW-0812">Transmembrane</keyword>
<dbReference type="GO" id="GO:0005886">
    <property type="term" value="C:plasma membrane"/>
    <property type="evidence" value="ECO:0007669"/>
    <property type="project" value="InterPro"/>
</dbReference>
<dbReference type="RefSeq" id="WP_107036055.1">
    <property type="nucleotide sequence ID" value="NZ_CP098825.1"/>
</dbReference>
<accession>A0A2V1IXW0</accession>
<dbReference type="PANTHER" id="PTHR30441:SF4">
    <property type="entry name" value="PROTEIN ASMA"/>
    <property type="match status" value="1"/>
</dbReference>
<evidence type="ECO:0000259" key="6">
    <source>
        <dbReference type="Pfam" id="PF04357"/>
    </source>
</evidence>
<comment type="caution">
    <text evidence="7">The sequence shown here is derived from an EMBL/GenBank/DDBJ whole genome shotgun (WGS) entry which is preliminary data.</text>
</comment>
<dbReference type="EMBL" id="PUBV01000012">
    <property type="protein sequence ID" value="PWB07476.1"/>
    <property type="molecule type" value="Genomic_DNA"/>
</dbReference>
<dbReference type="Pfam" id="PF04357">
    <property type="entry name" value="TamB"/>
    <property type="match status" value="1"/>
</dbReference>
<dbReference type="GO" id="GO:0009306">
    <property type="term" value="P:protein secretion"/>
    <property type="evidence" value="ECO:0007669"/>
    <property type="project" value="InterPro"/>
</dbReference>
<comment type="subcellular location">
    <subcellularLocation>
        <location evidence="1">Membrane</location>
        <topology evidence="1">Single-pass membrane protein</topology>
    </subcellularLocation>
</comment>
<dbReference type="InterPro" id="IPR052894">
    <property type="entry name" value="AsmA-related"/>
</dbReference>
<dbReference type="InterPro" id="IPR007452">
    <property type="entry name" value="TamB_C"/>
</dbReference>
<feature type="transmembrane region" description="Helical" evidence="5">
    <location>
        <begin position="7"/>
        <end position="30"/>
    </location>
</feature>
<evidence type="ECO:0000256" key="2">
    <source>
        <dbReference type="ARBA" id="ARBA00022692"/>
    </source>
</evidence>
<keyword evidence="8" id="KW-1185">Reference proteome</keyword>
<evidence type="ECO:0000313" key="8">
    <source>
        <dbReference type="Proteomes" id="UP000244925"/>
    </source>
</evidence>
<gene>
    <name evidence="7" type="ORF">C5O25_07130</name>
</gene>
<keyword evidence="4 5" id="KW-0472">Membrane</keyword>
<evidence type="ECO:0000256" key="1">
    <source>
        <dbReference type="ARBA" id="ARBA00004167"/>
    </source>
</evidence>
<keyword evidence="3 5" id="KW-1133">Transmembrane helix</keyword>
<evidence type="ECO:0000313" key="7">
    <source>
        <dbReference type="EMBL" id="PWB07476.1"/>
    </source>
</evidence>
<name>A0A2V1IXW0_9BACT</name>
<feature type="domain" description="Translocation and assembly module TamB C-terminal" evidence="6">
    <location>
        <begin position="1048"/>
        <end position="1493"/>
    </location>
</feature>
<evidence type="ECO:0000256" key="4">
    <source>
        <dbReference type="ARBA" id="ARBA00023136"/>
    </source>
</evidence>
<dbReference type="GeneID" id="93424660"/>
<dbReference type="GO" id="GO:0090313">
    <property type="term" value="P:regulation of protein targeting to membrane"/>
    <property type="evidence" value="ECO:0007669"/>
    <property type="project" value="TreeGrafter"/>
</dbReference>
<dbReference type="PANTHER" id="PTHR30441">
    <property type="entry name" value="DUF748 DOMAIN-CONTAINING PROTEIN"/>
    <property type="match status" value="1"/>
</dbReference>
<sequence length="1553" mass="170637">MKWIYKILRAIVMVAIILAVTVPVGLFIALSIPRVQNTIRTTAEHELTSLLGMNVGIGNVNIAPFSRITLKRVSITDAEGDTAICADHIGAGLNLTSLIFKRRMEVNYAEIIGLEARLQRDSAGAPLNIQPMIDALSPRDTTHKPRPYDLRINTVVIRRTALRYDVSTAAPADSGRFDPNHIALSDIRADLRLPRISNDKYQAVIRRMAFSERSGFALESLDAEVCADTSSLSVAGLSIATPLSMLSIADFTFDYTGLKTHPASVPIDLKILPESHLSLPTLNPFVPSLADRDVTFNISGRIHGTMSHVDVSDLDFTSDDGHLWLRTDASIAMHPDLRLKSADLKRLSIGLDGSDATDVIERLTGRQLSHDADTLLHNAGNVNILGEAVLTPDNGRLTASVTLAPGALELGADYRRVKEGYLLNASIESADFDGAMLTKGASPRIAAIGNAGFSVTSEALIGGKRMTGRTKASISELVYNGQTITDVTAEAAFDGTDLEITASSDNPALDFEIEALTTFPFSRLTAQADLRRVDLSTIPNLKLPVSHIASLTADVDLEGTGIDDITGHIDISRLSFGGSTARDIDIANIRLEAERDSTERTIRLVSDMADATLHGHFTVGSATHILRESAAALLPALFQSPTPMADTMYAANDSLTLDIKLKTTDPIGQPASLPIAVIYPVEIHGTLNRHDMALDVNAPYLQQKNRLLENTSLHIDISADSCSSPRGTLAIATAFPTKKGTATISLDAHAITNSIDSRIGWRIDREADFSGEVSFNTLLGHPDDEHTSSAKVSRQPLTADININPGHITINDTIWNIGIAKIGIAPRSYTVEGISLSRPGQSLRIDGKVSDDPADSLTIDLRNANLDYVFETLDIPTAMFGGIATGTFHASSLLSAEPRLYTDGLYVDRLSYNHSLMGNTTIRSHWLADARAVAINAVVDQPNGRHSTIDGRIMPLADSLDFHFDADRIEVGFMLPFMEAFTSSVSGYASGKARLWGSFKYIDMVGDILAEDFRMKVDFTNTFYNVKSDTVRLTPGHIDLHDITLHDDRGHTALLNGYLDHEFFKRPKFQFRITQARDMLVYDVHETQEQRWFGRIFGNGSATVSGQPGVVDIGVNMSTAPGSSFTFVLSDAEQAYDYRFITFRDRDRHRKDSIERLTSPPQIVKELKERIARSNDDGPGSIYKMNIAVDVNPSAQVTLVMDPVGGDRIRAFGNGNLRMTYDSANEDLRMFGTYTLTRGNYNFTLQDIIIKDFTIRDGSSITFHGDPYAAQLDIQAIYSLNANLSDLDESFLQDKELNRTNVPVHALLNVAGDMRSPDISFDLEFPTLTSDTYRKVRSIVSTEDMMNRQIIYLLALNRFYTPDYMNATKGNEFVSVASSTISSQLSSILGQLSDNWSIAPNIRSDRGDFSDVEVDLALSSNLLNNRLLLNGNFGYRDKAMNSNTFIGDFDIEYLLNRTGTLRLRAYNRYNDRNYYLRSALTTQGVGVVFKRDFDNMFNFLRPKRHKQTPDHAGKHLSDSIKSISADSVPVDTLTSHPSITIDLPGDTITFSPR</sequence>
<reference evidence="8" key="1">
    <citation type="submission" date="2018-02" db="EMBL/GenBank/DDBJ databases">
        <authorList>
            <person name="Clavel T."/>
            <person name="Strowig T."/>
        </authorList>
    </citation>
    <scope>NUCLEOTIDE SEQUENCE [LARGE SCALE GENOMIC DNA]</scope>
    <source>
        <strain evidence="8">DSM 100764</strain>
    </source>
</reference>
<organism evidence="7 8">
    <name type="scientific">Paramuribaculum intestinale</name>
    <dbReference type="NCBI Taxonomy" id="2094151"/>
    <lineage>
        <taxon>Bacteria</taxon>
        <taxon>Pseudomonadati</taxon>
        <taxon>Bacteroidota</taxon>
        <taxon>Bacteroidia</taxon>
        <taxon>Bacteroidales</taxon>
        <taxon>Muribaculaceae</taxon>
        <taxon>Paramuribaculum</taxon>
    </lineage>
</organism>
<proteinExistence type="predicted"/>
<evidence type="ECO:0000256" key="3">
    <source>
        <dbReference type="ARBA" id="ARBA00022989"/>
    </source>
</evidence>
<dbReference type="Proteomes" id="UP000244925">
    <property type="component" value="Unassembled WGS sequence"/>
</dbReference>